<dbReference type="InterPro" id="IPR021218">
    <property type="entry name" value="DUF2784"/>
</dbReference>
<organism evidence="2">
    <name type="scientific">marine sediment metagenome</name>
    <dbReference type="NCBI Taxonomy" id="412755"/>
    <lineage>
        <taxon>unclassified sequences</taxon>
        <taxon>metagenomes</taxon>
        <taxon>ecological metagenomes</taxon>
    </lineage>
</organism>
<gene>
    <name evidence="2" type="ORF">S01H4_40478</name>
</gene>
<dbReference type="AlphaFoldDB" id="X1CFB9"/>
<accession>X1CFB9</accession>
<dbReference type="Pfam" id="PF10861">
    <property type="entry name" value="DUF2784"/>
    <property type="match status" value="1"/>
</dbReference>
<feature type="transmembrane region" description="Helical" evidence="1">
    <location>
        <begin position="49"/>
        <end position="72"/>
    </location>
</feature>
<dbReference type="EMBL" id="BART01022045">
    <property type="protein sequence ID" value="GAG91807.1"/>
    <property type="molecule type" value="Genomic_DNA"/>
</dbReference>
<evidence type="ECO:0008006" key="3">
    <source>
        <dbReference type="Google" id="ProtNLM"/>
    </source>
</evidence>
<reference evidence="2" key="1">
    <citation type="journal article" date="2014" name="Front. Microbiol.">
        <title>High frequency of phylogenetically diverse reductive dehalogenase-homologous genes in deep subseafloor sedimentary metagenomes.</title>
        <authorList>
            <person name="Kawai M."/>
            <person name="Futagami T."/>
            <person name="Toyoda A."/>
            <person name="Takaki Y."/>
            <person name="Nishi S."/>
            <person name="Hori S."/>
            <person name="Arai W."/>
            <person name="Tsubouchi T."/>
            <person name="Morono Y."/>
            <person name="Uchiyama I."/>
            <person name="Ito T."/>
            <person name="Fujiyama A."/>
            <person name="Inagaki F."/>
            <person name="Takami H."/>
        </authorList>
    </citation>
    <scope>NUCLEOTIDE SEQUENCE</scope>
    <source>
        <strain evidence="2">Expedition CK06-06</strain>
    </source>
</reference>
<protein>
    <recommendedName>
        <fullName evidence="3">DUF2784 domain-containing protein</fullName>
    </recommendedName>
</protein>
<feature type="non-terminal residue" evidence="2">
    <location>
        <position position="1"/>
    </location>
</feature>
<keyword evidence="1" id="KW-1133">Transmembrane helix</keyword>
<evidence type="ECO:0000313" key="2">
    <source>
        <dbReference type="EMBL" id="GAG91807.1"/>
    </source>
</evidence>
<proteinExistence type="predicted"/>
<sequence length="78" mass="9221">VFVALESLVDVLCPLTEWEYNLRELAGQRVERDISFLGRLLRRIIFYDFPSWAFTLMYVGFGALVILTFILIPPRRKR</sequence>
<keyword evidence="1" id="KW-0472">Membrane</keyword>
<keyword evidence="1" id="KW-0812">Transmembrane</keyword>
<evidence type="ECO:0000256" key="1">
    <source>
        <dbReference type="SAM" id="Phobius"/>
    </source>
</evidence>
<name>X1CFB9_9ZZZZ</name>
<comment type="caution">
    <text evidence="2">The sequence shown here is derived from an EMBL/GenBank/DDBJ whole genome shotgun (WGS) entry which is preliminary data.</text>
</comment>